<dbReference type="InterPro" id="IPR023210">
    <property type="entry name" value="NADP_OxRdtase_dom"/>
</dbReference>
<sequence length="341" mass="38228">MDTVLSEYTTVEQPSVKLNNGLQFPLMGLGTWKASPGDAGKIVSNALKAGFRHLDFAMMYGNQAEIGEALTAVFKEGKVKREDVWMTSKLDNEHHASGDVEKAARKVLKDLQQEYIDLFLIHWPVVKNCKGDTLKPSIKETWQAMEKLVDEGLVKSIGISNFSVEKIKDMLTFARIKPAVHQIEVHPMWSNQYNLDFCHKEGIHVTAYSPLGSPDSAEMMKRSHKEPLMQNAKVQEVASKHNKAAAEVLLAWGLQHDTSVIPKTTKVKNLKANLDVLKFKLPEEDYKSLCGISPQERMVDGSFMCDKEGPYKNMHELWDGEETQDSLHSLMGSLTQKATTA</sequence>
<dbReference type="InterPro" id="IPR018170">
    <property type="entry name" value="Aldo/ket_reductase_CS"/>
</dbReference>
<keyword evidence="3" id="KW-1185">Reference proteome</keyword>
<dbReference type="Gene3D" id="3.20.20.100">
    <property type="entry name" value="NADP-dependent oxidoreductase domain"/>
    <property type="match status" value="1"/>
</dbReference>
<organism evidence="2 3">
    <name type="scientific">Coccomyxa viridis</name>
    <dbReference type="NCBI Taxonomy" id="1274662"/>
    <lineage>
        <taxon>Eukaryota</taxon>
        <taxon>Viridiplantae</taxon>
        <taxon>Chlorophyta</taxon>
        <taxon>core chlorophytes</taxon>
        <taxon>Trebouxiophyceae</taxon>
        <taxon>Trebouxiophyceae incertae sedis</taxon>
        <taxon>Coccomyxaceae</taxon>
        <taxon>Coccomyxa</taxon>
    </lineage>
</organism>
<dbReference type="Proteomes" id="UP001497392">
    <property type="component" value="Unassembled WGS sequence"/>
</dbReference>
<dbReference type="InterPro" id="IPR036812">
    <property type="entry name" value="NAD(P)_OxRdtase_dom_sf"/>
</dbReference>
<evidence type="ECO:0000313" key="3">
    <source>
        <dbReference type="Proteomes" id="UP001497392"/>
    </source>
</evidence>
<accession>A0ABP1GBW9</accession>
<dbReference type="EMBL" id="CAXHTA020000021">
    <property type="protein sequence ID" value="CAL5229701.1"/>
    <property type="molecule type" value="Genomic_DNA"/>
</dbReference>
<dbReference type="InterPro" id="IPR020471">
    <property type="entry name" value="AKR"/>
</dbReference>
<gene>
    <name evidence="2" type="primary">g13073</name>
    <name evidence="2" type="ORF">VP750_LOCUS11607</name>
</gene>
<name>A0ABP1GBW9_9CHLO</name>
<comment type="caution">
    <text evidence="2">The sequence shown here is derived from an EMBL/GenBank/DDBJ whole genome shotgun (WGS) entry which is preliminary data.</text>
</comment>
<reference evidence="2 3" key="1">
    <citation type="submission" date="2024-06" db="EMBL/GenBank/DDBJ databases">
        <authorList>
            <person name="Kraege A."/>
            <person name="Thomma B."/>
        </authorList>
    </citation>
    <scope>NUCLEOTIDE SEQUENCE [LARGE SCALE GENOMIC DNA]</scope>
</reference>
<dbReference type="Pfam" id="PF00248">
    <property type="entry name" value="Aldo_ket_red"/>
    <property type="match status" value="1"/>
</dbReference>
<proteinExistence type="predicted"/>
<evidence type="ECO:0000313" key="2">
    <source>
        <dbReference type="EMBL" id="CAL5229701.1"/>
    </source>
</evidence>
<evidence type="ECO:0000259" key="1">
    <source>
        <dbReference type="Pfam" id="PF00248"/>
    </source>
</evidence>
<feature type="domain" description="NADP-dependent oxidoreductase" evidence="1">
    <location>
        <begin position="27"/>
        <end position="289"/>
    </location>
</feature>
<protein>
    <submittedName>
        <fullName evidence="2">G13073 protein</fullName>
    </submittedName>
</protein>
<dbReference type="SUPFAM" id="SSF51430">
    <property type="entry name" value="NAD(P)-linked oxidoreductase"/>
    <property type="match status" value="1"/>
</dbReference>
<dbReference type="PRINTS" id="PR00069">
    <property type="entry name" value="ALDKETRDTASE"/>
</dbReference>
<dbReference type="PROSITE" id="PS00062">
    <property type="entry name" value="ALDOKETO_REDUCTASE_2"/>
    <property type="match status" value="1"/>
</dbReference>
<dbReference type="PIRSF" id="PIRSF000097">
    <property type="entry name" value="AKR"/>
    <property type="match status" value="1"/>
</dbReference>
<dbReference type="PANTHER" id="PTHR11732">
    <property type="entry name" value="ALDO/KETO REDUCTASE"/>
    <property type="match status" value="1"/>
</dbReference>